<keyword evidence="4" id="KW-1015">Disulfide bond</keyword>
<dbReference type="InterPro" id="IPR050653">
    <property type="entry name" value="Prot_Inhib_GrowthFact_Antg"/>
</dbReference>
<evidence type="ECO:0000256" key="3">
    <source>
        <dbReference type="ARBA" id="ARBA00022729"/>
    </source>
</evidence>
<feature type="compositionally biased region" description="Basic and acidic residues" evidence="8">
    <location>
        <begin position="36"/>
        <end position="48"/>
    </location>
</feature>
<evidence type="ECO:0000256" key="4">
    <source>
        <dbReference type="ARBA" id="ARBA00023157"/>
    </source>
</evidence>
<dbReference type="SMART" id="SM00280">
    <property type="entry name" value="KAZAL"/>
    <property type="match status" value="1"/>
</dbReference>
<keyword evidence="3 9" id="KW-0732">Signal</keyword>
<dbReference type="PANTHER" id="PTHR10913:SF81">
    <property type="entry name" value="KAZAL-LIKE DOMAIN-CONTAINING PROTEIN"/>
    <property type="match status" value="1"/>
</dbReference>
<dbReference type="PANTHER" id="PTHR10913">
    <property type="entry name" value="FOLLISTATIN-RELATED"/>
    <property type="match status" value="1"/>
</dbReference>
<dbReference type="AlphaFoldDB" id="A0A914ANB4"/>
<dbReference type="SUPFAM" id="SSF57603">
    <property type="entry name" value="FnI-like domain"/>
    <property type="match status" value="1"/>
</dbReference>
<evidence type="ECO:0000256" key="5">
    <source>
        <dbReference type="ARBA" id="ARBA00042478"/>
    </source>
</evidence>
<feature type="chain" id="PRO_5037678538" description="Follistatin-related protein 1" evidence="9">
    <location>
        <begin position="19"/>
        <end position="425"/>
    </location>
</feature>
<name>A0A914ANB4_PATMI</name>
<accession>A0A914ANB4</accession>
<dbReference type="InterPro" id="IPR036058">
    <property type="entry name" value="Kazal_dom_sf"/>
</dbReference>
<dbReference type="InterPro" id="IPR011992">
    <property type="entry name" value="EF-hand-dom_pair"/>
</dbReference>
<dbReference type="GO" id="GO:0005615">
    <property type="term" value="C:extracellular space"/>
    <property type="evidence" value="ECO:0007669"/>
    <property type="project" value="TreeGrafter"/>
</dbReference>
<evidence type="ECO:0000256" key="9">
    <source>
        <dbReference type="SAM" id="SignalP"/>
    </source>
</evidence>
<dbReference type="Gene3D" id="1.10.238.10">
    <property type="entry name" value="EF-hand"/>
    <property type="match status" value="1"/>
</dbReference>
<dbReference type="Proteomes" id="UP000887568">
    <property type="component" value="Unplaced"/>
</dbReference>
<dbReference type="GO" id="GO:0008201">
    <property type="term" value="F:heparin binding"/>
    <property type="evidence" value="ECO:0007669"/>
    <property type="project" value="UniProtKB-KW"/>
</dbReference>
<feature type="domain" description="Kazal-like" evidence="11">
    <location>
        <begin position="80"/>
        <end position="128"/>
    </location>
</feature>
<dbReference type="GO" id="GO:0005509">
    <property type="term" value="F:calcium ion binding"/>
    <property type="evidence" value="ECO:0007669"/>
    <property type="project" value="InterPro"/>
</dbReference>
<dbReference type="SUPFAM" id="SSF100895">
    <property type="entry name" value="Kazal-type serine protease inhibitors"/>
    <property type="match status" value="1"/>
</dbReference>
<feature type="domain" description="EF-hand" evidence="10">
    <location>
        <begin position="177"/>
        <end position="212"/>
    </location>
</feature>
<evidence type="ECO:0000259" key="10">
    <source>
        <dbReference type="PROSITE" id="PS50222"/>
    </source>
</evidence>
<evidence type="ECO:0000313" key="12">
    <source>
        <dbReference type="EnsemblMetazoa" id="XP_038065098.1"/>
    </source>
</evidence>
<feature type="signal peptide" evidence="9">
    <location>
        <begin position="1"/>
        <end position="18"/>
    </location>
</feature>
<evidence type="ECO:0000256" key="7">
    <source>
        <dbReference type="ARBA" id="ARBA00046973"/>
    </source>
</evidence>
<reference evidence="12" key="1">
    <citation type="submission" date="2022-11" db="UniProtKB">
        <authorList>
            <consortium name="EnsemblMetazoa"/>
        </authorList>
    </citation>
    <scope>IDENTIFICATION</scope>
</reference>
<dbReference type="SUPFAM" id="SSF47473">
    <property type="entry name" value="EF-hand"/>
    <property type="match status" value="1"/>
</dbReference>
<dbReference type="PROSITE" id="PS51465">
    <property type="entry name" value="KAZAL_2"/>
    <property type="match status" value="1"/>
</dbReference>
<evidence type="ECO:0000256" key="8">
    <source>
        <dbReference type="SAM" id="MobiDB-lite"/>
    </source>
</evidence>
<evidence type="ECO:0000256" key="1">
    <source>
        <dbReference type="ARBA" id="ARBA00019697"/>
    </source>
</evidence>
<dbReference type="InterPro" id="IPR057020">
    <property type="entry name" value="EF-hand_FSTL1"/>
</dbReference>
<dbReference type="PROSITE" id="PS51257">
    <property type="entry name" value="PROKAR_LIPOPROTEIN"/>
    <property type="match status" value="1"/>
</dbReference>
<dbReference type="Pfam" id="PF23244">
    <property type="entry name" value="VWF"/>
    <property type="match status" value="1"/>
</dbReference>
<dbReference type="InterPro" id="IPR002350">
    <property type="entry name" value="Kazal_dom"/>
</dbReference>
<dbReference type="PROSITE" id="PS50222">
    <property type="entry name" value="EF_HAND_2"/>
    <property type="match status" value="1"/>
</dbReference>
<dbReference type="InterPro" id="IPR002048">
    <property type="entry name" value="EF_hand_dom"/>
</dbReference>
<dbReference type="FunFam" id="3.30.60.30:FF:000024">
    <property type="entry name" value="Transmembrane agrin"/>
    <property type="match status" value="1"/>
</dbReference>
<dbReference type="OrthoDB" id="88467at2759"/>
<dbReference type="GO" id="GO:0030154">
    <property type="term" value="P:cell differentiation"/>
    <property type="evidence" value="ECO:0007669"/>
    <property type="project" value="TreeGrafter"/>
</dbReference>
<proteinExistence type="predicted"/>
<dbReference type="RefSeq" id="XP_038065098.1">
    <property type="nucleotide sequence ID" value="XM_038209170.1"/>
</dbReference>
<dbReference type="Pfam" id="PF07648">
    <property type="entry name" value="Kazal_2"/>
    <property type="match status" value="1"/>
</dbReference>
<keyword evidence="2" id="KW-0358">Heparin-binding</keyword>
<keyword evidence="13" id="KW-1185">Reference proteome</keyword>
<evidence type="ECO:0000256" key="6">
    <source>
        <dbReference type="ARBA" id="ARBA00045812"/>
    </source>
</evidence>
<evidence type="ECO:0000259" key="11">
    <source>
        <dbReference type="PROSITE" id="PS51465"/>
    </source>
</evidence>
<protein>
    <recommendedName>
        <fullName evidence="1">Follistatin-related protein 1</fullName>
    </recommendedName>
    <alternativeName>
        <fullName evidence="5">Follistatin-like protein 1</fullName>
    </alternativeName>
</protein>
<organism evidence="12 13">
    <name type="scientific">Patiria miniata</name>
    <name type="common">Bat star</name>
    <name type="synonym">Asterina miniata</name>
    <dbReference type="NCBI Taxonomy" id="46514"/>
    <lineage>
        <taxon>Eukaryota</taxon>
        <taxon>Metazoa</taxon>
        <taxon>Echinodermata</taxon>
        <taxon>Eleutherozoa</taxon>
        <taxon>Asterozoa</taxon>
        <taxon>Asteroidea</taxon>
        <taxon>Valvatacea</taxon>
        <taxon>Valvatida</taxon>
        <taxon>Asterinidae</taxon>
        <taxon>Patiria</taxon>
    </lineage>
</organism>
<dbReference type="EnsemblMetazoa" id="XM_038209170.1">
    <property type="protein sequence ID" value="XP_038065098.1"/>
    <property type="gene ID" value="LOC119735470"/>
</dbReference>
<feature type="region of interest" description="Disordered" evidence="8">
    <location>
        <begin position="29"/>
        <end position="48"/>
    </location>
</feature>
<comment type="subunit">
    <text evidence="7">Homodimer. Interacts with SCN10A. Interacts with DIP2A; DIP2A may act as a cell surface receptor for FSTL1. Interacts with BMP4. Interacts with CD14; this interaction promotes TL4-mediated signaling cascade.</text>
</comment>
<comment type="function">
    <text evidence="6">Secreted glycoprotein that is involved in various physiological processes, such as angiogenesis, regulation of the immune response, cell proliferation and differentiation. Plays a role in the development of the central nervous system, skeletal system, lungs, and ureter. Promotes endothelial cell survival, migration and differentiation into network structures in an AKT-dependent manner. Also promotes survival of cardiac myocytes. Initiates various signaling cascades by activating different receptors on the cell surface such as DIP2A, TLR4 or BMP receptors.</text>
</comment>
<sequence>MALKLTSLLIITLVLTSCEVLTKTGKANRGRHMKKEWRGERKATEADSKSLPSQADVCAGVECGVGKECTLTTDGEASCVCVQECRRHRSRLLCASDGVTYTNECELQRAACRGGIQLFIEHEGICAPLPTDPTPTSSPASRTHPIACYQDQRDTLQRQIVEWLQGVSASAGPEDNAYEALLEDCFARFDDTQDNFLEPTEFMKFVEHNETLQNTTDDLNQYYEENTLLRSLCVDALLAEADENFDWRLSLSEFKKVMMPGFNPPTKLCSLEGKYFMDGQEKKNKCNICICACGNWVCTANACDGRFIAGQRAMEESTEETVSKDTWLNIMKKLSSVDPVKFPTDSYNVSQLAAKVIGREETVIETSTEEAREHAHDHDIALPRKPSFSKGSLIGLKNTISKSFGHLREIVEATPEEGKKMRDKV</sequence>
<dbReference type="GO" id="GO:0030510">
    <property type="term" value="P:regulation of BMP signaling pathway"/>
    <property type="evidence" value="ECO:0007669"/>
    <property type="project" value="TreeGrafter"/>
</dbReference>
<dbReference type="Pfam" id="PF23564">
    <property type="entry name" value="EF-hand_FSTL1"/>
    <property type="match status" value="1"/>
</dbReference>
<dbReference type="CDD" id="cd00104">
    <property type="entry name" value="KAZAL_FS"/>
    <property type="match status" value="1"/>
</dbReference>
<evidence type="ECO:0000256" key="2">
    <source>
        <dbReference type="ARBA" id="ARBA00022674"/>
    </source>
</evidence>
<evidence type="ECO:0000313" key="13">
    <source>
        <dbReference type="Proteomes" id="UP000887568"/>
    </source>
</evidence>
<dbReference type="GeneID" id="119735470"/>
<dbReference type="Gene3D" id="3.30.60.30">
    <property type="match status" value="1"/>
</dbReference>